<proteinExistence type="inferred from homology"/>
<dbReference type="GO" id="GO:0016813">
    <property type="term" value="F:hydrolase activity, acting on carbon-nitrogen (but not peptide) bonds, in linear amidines"/>
    <property type="evidence" value="ECO:0007669"/>
    <property type="project" value="InterPro"/>
</dbReference>
<dbReference type="Pfam" id="PF01546">
    <property type="entry name" value="Peptidase_M20"/>
    <property type="match status" value="1"/>
</dbReference>
<evidence type="ECO:0000256" key="1">
    <source>
        <dbReference type="ARBA" id="ARBA00006247"/>
    </source>
</evidence>
<evidence type="ECO:0000313" key="5">
    <source>
        <dbReference type="Proteomes" id="UP000663671"/>
    </source>
</evidence>
<gene>
    <name evidence="4" type="ORF">I7I51_00384</name>
</gene>
<dbReference type="SUPFAM" id="SSF53187">
    <property type="entry name" value="Zn-dependent exopeptidases"/>
    <property type="match status" value="1"/>
</dbReference>
<keyword evidence="3" id="KW-0812">Transmembrane</keyword>
<dbReference type="PANTHER" id="PTHR32494:SF5">
    <property type="entry name" value="ALLANTOATE AMIDOHYDROLASE"/>
    <property type="match status" value="1"/>
</dbReference>
<dbReference type="VEuPathDB" id="FungiDB:I7I51_00384"/>
<dbReference type="PANTHER" id="PTHR32494">
    <property type="entry name" value="ALLANTOATE DEIMINASE-RELATED"/>
    <property type="match status" value="1"/>
</dbReference>
<evidence type="ECO:0000256" key="2">
    <source>
        <dbReference type="ARBA" id="ARBA00022801"/>
    </source>
</evidence>
<dbReference type="InterPro" id="IPR010158">
    <property type="entry name" value="Amidase_Cbmase"/>
</dbReference>
<dbReference type="EMBL" id="CP069114">
    <property type="protein sequence ID" value="QSS63327.1"/>
    <property type="molecule type" value="Genomic_DNA"/>
</dbReference>
<name>A0A8A1MGR7_AJECA</name>
<dbReference type="Gene3D" id="3.30.70.360">
    <property type="match status" value="1"/>
</dbReference>
<dbReference type="Gene3D" id="3.40.630.10">
    <property type="entry name" value="Zn peptidases"/>
    <property type="match status" value="2"/>
</dbReference>
<dbReference type="OrthoDB" id="4676at2759"/>
<comment type="similarity">
    <text evidence="1">Belongs to the peptidase M20A family.</text>
</comment>
<sequence length="206" mass="23271">MYNLIDDKFAELERHINRFDDKEICGYFGYFCSVLLLFFRGWQKILFSQALRPPQYLGSTPCSHTAHPIAAHFELHIEQGPYLTTAGQRVGVVTAVQAYRWYRINVTGRGTYTGTTAFERRADALYASAKMMVQANPESLYRTIRSGAGHDSVFTSTKVPTSMVFVPCKDGVSLHPEEFSSAEDCVTGATVILQAVVRYDQMRFKE</sequence>
<keyword evidence="2" id="KW-0378">Hydrolase</keyword>
<evidence type="ECO:0000256" key="3">
    <source>
        <dbReference type="SAM" id="Phobius"/>
    </source>
</evidence>
<organism evidence="4 5">
    <name type="scientific">Ajellomyces capsulatus</name>
    <name type="common">Darling's disease fungus</name>
    <name type="synonym">Histoplasma capsulatum</name>
    <dbReference type="NCBI Taxonomy" id="5037"/>
    <lineage>
        <taxon>Eukaryota</taxon>
        <taxon>Fungi</taxon>
        <taxon>Dikarya</taxon>
        <taxon>Ascomycota</taxon>
        <taxon>Pezizomycotina</taxon>
        <taxon>Eurotiomycetes</taxon>
        <taxon>Eurotiomycetidae</taxon>
        <taxon>Onygenales</taxon>
        <taxon>Ajellomycetaceae</taxon>
        <taxon>Histoplasma</taxon>
    </lineage>
</organism>
<evidence type="ECO:0000313" key="4">
    <source>
        <dbReference type="EMBL" id="QSS63327.1"/>
    </source>
</evidence>
<dbReference type="Proteomes" id="UP000663671">
    <property type="component" value="Chromosome 1"/>
</dbReference>
<reference evidence="4" key="1">
    <citation type="submission" date="2021-01" db="EMBL/GenBank/DDBJ databases">
        <title>Chromosome-level genome assembly of a human fungal pathogen reveals clustering of transcriptionally co-regulated genes.</title>
        <authorList>
            <person name="Voorhies M."/>
            <person name="Cohen S."/>
            <person name="Shea T.P."/>
            <person name="Petrus S."/>
            <person name="Munoz J.F."/>
            <person name="Poplawski S."/>
            <person name="Goldman W.E."/>
            <person name="Michael T."/>
            <person name="Cuomo C.A."/>
            <person name="Sil A."/>
            <person name="Beyhan S."/>
        </authorList>
    </citation>
    <scope>NUCLEOTIDE SEQUENCE</scope>
    <source>
        <strain evidence="4">WU24</strain>
    </source>
</reference>
<keyword evidence="3" id="KW-0472">Membrane</keyword>
<dbReference type="AlphaFoldDB" id="A0A8A1MGR7"/>
<dbReference type="InterPro" id="IPR002933">
    <property type="entry name" value="Peptidase_M20"/>
</dbReference>
<protein>
    <submittedName>
        <fullName evidence="4">Beta alanine synthase</fullName>
    </submittedName>
</protein>
<keyword evidence="3" id="KW-1133">Transmembrane helix</keyword>
<feature type="transmembrane region" description="Helical" evidence="3">
    <location>
        <begin position="24"/>
        <end position="42"/>
    </location>
</feature>
<accession>A0A8A1MGR7</accession>